<dbReference type="Proteomes" id="UP000185544">
    <property type="component" value="Chromosome"/>
</dbReference>
<evidence type="ECO:0000313" key="4">
    <source>
        <dbReference type="Proteomes" id="UP000185544"/>
    </source>
</evidence>
<organism evidence="3 4">
    <name type="scientific">Pajaroellobacter abortibovis</name>
    <dbReference type="NCBI Taxonomy" id="1882918"/>
    <lineage>
        <taxon>Bacteria</taxon>
        <taxon>Pseudomonadati</taxon>
        <taxon>Myxococcota</taxon>
        <taxon>Polyangia</taxon>
        <taxon>Polyangiales</taxon>
        <taxon>Polyangiaceae</taxon>
    </lineage>
</organism>
<evidence type="ECO:0000313" key="3">
    <source>
        <dbReference type="EMBL" id="APR99567.1"/>
    </source>
</evidence>
<dbReference type="OrthoDB" id="9795058at2"/>
<feature type="coiled-coil region" evidence="1">
    <location>
        <begin position="13"/>
        <end position="147"/>
    </location>
</feature>
<dbReference type="KEGG" id="pabo:BCY86_01885"/>
<dbReference type="Pfam" id="PF02591">
    <property type="entry name" value="Zn_ribbon_9"/>
    <property type="match status" value="1"/>
</dbReference>
<reference evidence="3 4" key="1">
    <citation type="submission" date="2016-08" db="EMBL/GenBank/DDBJ databases">
        <title>Identification and validation of antigenic proteins from Pajaroellobacter abortibovis using de-novo genome sequence assembly and reverse vaccinology.</title>
        <authorList>
            <person name="Welly B.T."/>
            <person name="Miller M.R."/>
            <person name="Stott J.L."/>
            <person name="Blanchard M.T."/>
            <person name="Islas-Trejo A.D."/>
            <person name="O'Rourke S.M."/>
            <person name="Young A.E."/>
            <person name="Medrano J.F."/>
            <person name="Van Eenennaam A.L."/>
        </authorList>
    </citation>
    <scope>NUCLEOTIDE SEQUENCE [LARGE SCALE GENOMIC DNA]</scope>
    <source>
        <strain evidence="3 4">BTF92-0548A/99-0131</strain>
    </source>
</reference>
<sequence>MSIADQIRALEMLAALDAELKIIEEQIATHQAELSSLKEACETLDRKCTEERDKLLVLDKKRADFVAQSRSMNQQLERSREKMTRARNEREVNAIQREQEELRRLVRDQEKELKKLAVERETCVDRMEAAEKEVEVVRQQIQHKEEHAAVYLGSTQKEWEEKKEGRQQIAVTLPPVLYRRYELIREKRVVAIAQTSDGTCKACHISLPPQLFYRLRSAPLLEQCPSCSRFLYYASIQEILA</sequence>
<dbReference type="RefSeq" id="WP_075276214.1">
    <property type="nucleotide sequence ID" value="NZ_CP016908.1"/>
</dbReference>
<evidence type="ECO:0000259" key="2">
    <source>
        <dbReference type="Pfam" id="PF02591"/>
    </source>
</evidence>
<dbReference type="Gene3D" id="1.10.287.1490">
    <property type="match status" value="1"/>
</dbReference>
<dbReference type="STRING" id="1882918.BCY86_01885"/>
<dbReference type="InterPro" id="IPR003743">
    <property type="entry name" value="Zf-RING_7"/>
</dbReference>
<keyword evidence="1" id="KW-0175">Coiled coil</keyword>
<accession>A0A1L6MVW4</accession>
<dbReference type="AlphaFoldDB" id="A0A1L6MVW4"/>
<keyword evidence="4" id="KW-1185">Reference proteome</keyword>
<name>A0A1L6MVW4_9BACT</name>
<gene>
    <name evidence="3" type="ORF">BCY86_01885</name>
</gene>
<proteinExistence type="predicted"/>
<protein>
    <recommendedName>
        <fullName evidence="2">C4-type zinc ribbon domain-containing protein</fullName>
    </recommendedName>
</protein>
<feature type="domain" description="C4-type zinc ribbon" evidence="2">
    <location>
        <begin position="199"/>
        <end position="231"/>
    </location>
</feature>
<dbReference type="EMBL" id="CP016908">
    <property type="protein sequence ID" value="APR99567.1"/>
    <property type="molecule type" value="Genomic_DNA"/>
</dbReference>
<evidence type="ECO:0000256" key="1">
    <source>
        <dbReference type="SAM" id="Coils"/>
    </source>
</evidence>